<gene>
    <name evidence="3" type="ORF">FB564_3385</name>
    <name evidence="2" type="ORF">Sar04_45610</name>
</gene>
<evidence type="ECO:0000259" key="1">
    <source>
        <dbReference type="Pfam" id="PF03756"/>
    </source>
</evidence>
<accession>A0A542XQR1</accession>
<feature type="domain" description="A-factor biosynthesis hotdog" evidence="1">
    <location>
        <begin position="18"/>
        <end position="157"/>
    </location>
</feature>
<sequence>MTDTRLLTQPHTTVEPAAVHRRHADTAFLADVHPDGTGGHVATALLPESHAYYSAHTAEANRRLDPMLLLEACRQVVIYIGHNSLGLADDTRFLMDSCEMSVPADAYVQRPDGGSTTLTMHVTVAAVRVGSRLRAFTSRCELSLGGVPIGSTVITSSVVSPAAYTLLRRRARGGSPPPWSDQLCPYLDGAVPPSTVGRLVPADVLLAEVHSDSDETTARVLLPFDHLGLFDHRQDHVPGTLLVEAARQLGAALSPEPHAAVMTGLTGTFDAFVELDAPVHLVARPGTTDNERSLEVVQGGTVLATIKVATSPAHSGPPK</sequence>
<name>A0A542XQR1_SALAC</name>
<evidence type="ECO:0000313" key="5">
    <source>
        <dbReference type="Proteomes" id="UP000677457"/>
    </source>
</evidence>
<dbReference type="GeneID" id="93772583"/>
<dbReference type="RefSeq" id="WP_018802173.1">
    <property type="nucleotide sequence ID" value="NZ_BOQM01000046.1"/>
</dbReference>
<dbReference type="Proteomes" id="UP000315983">
    <property type="component" value="Unassembled WGS sequence"/>
</dbReference>
<dbReference type="AlphaFoldDB" id="A0A542XQR1"/>
<feature type="domain" description="A-factor biosynthesis hotdog" evidence="1">
    <location>
        <begin position="196"/>
        <end position="308"/>
    </location>
</feature>
<reference evidence="3 4" key="1">
    <citation type="submission" date="2019-06" db="EMBL/GenBank/DDBJ databases">
        <title>Sequencing the genomes of 1000 actinobacteria strains.</title>
        <authorList>
            <person name="Klenk H.-P."/>
        </authorList>
    </citation>
    <scope>NUCLEOTIDE SEQUENCE [LARGE SCALE GENOMIC DNA]</scope>
    <source>
        <strain evidence="3 4">DSM 44819</strain>
    </source>
</reference>
<proteinExistence type="predicted"/>
<evidence type="ECO:0000313" key="3">
    <source>
        <dbReference type="EMBL" id="TQL38194.1"/>
    </source>
</evidence>
<comment type="caution">
    <text evidence="3">The sequence shown here is derived from an EMBL/GenBank/DDBJ whole genome shotgun (WGS) entry which is preliminary data.</text>
</comment>
<dbReference type="Proteomes" id="UP000677457">
    <property type="component" value="Unassembled WGS sequence"/>
</dbReference>
<dbReference type="InterPro" id="IPR005509">
    <property type="entry name" value="AfsA_hotdog_dom"/>
</dbReference>
<dbReference type="EMBL" id="VFOL01000001">
    <property type="protein sequence ID" value="TQL38194.1"/>
    <property type="molecule type" value="Genomic_DNA"/>
</dbReference>
<dbReference type="EMBL" id="BOQM01000046">
    <property type="protein sequence ID" value="GIM87825.1"/>
    <property type="molecule type" value="Genomic_DNA"/>
</dbReference>
<evidence type="ECO:0000313" key="2">
    <source>
        <dbReference type="EMBL" id="GIM87825.1"/>
    </source>
</evidence>
<dbReference type="Pfam" id="PF03756">
    <property type="entry name" value="AfsA"/>
    <property type="match status" value="2"/>
</dbReference>
<organism evidence="3 4">
    <name type="scientific">Salinispora arenicola</name>
    <dbReference type="NCBI Taxonomy" id="168697"/>
    <lineage>
        <taxon>Bacteria</taxon>
        <taxon>Bacillati</taxon>
        <taxon>Actinomycetota</taxon>
        <taxon>Actinomycetes</taxon>
        <taxon>Micromonosporales</taxon>
        <taxon>Micromonosporaceae</taxon>
        <taxon>Salinispora</taxon>
    </lineage>
</organism>
<evidence type="ECO:0000313" key="4">
    <source>
        <dbReference type="Proteomes" id="UP000315983"/>
    </source>
</evidence>
<reference evidence="2 5" key="2">
    <citation type="submission" date="2021-03" db="EMBL/GenBank/DDBJ databases">
        <title>Whole genome shotgun sequence of Salinispora arenicola NBRC 105043.</title>
        <authorList>
            <person name="Komaki H."/>
            <person name="Tamura T."/>
        </authorList>
    </citation>
    <scope>NUCLEOTIDE SEQUENCE [LARGE SCALE GENOMIC DNA]</scope>
    <source>
        <strain evidence="2 5">NBRC 105043</strain>
    </source>
</reference>
<protein>
    <submittedName>
        <fullName evidence="3">A-factor biosynthesis hotdog protein</fullName>
    </submittedName>
    <submittedName>
        <fullName evidence="2">Adhesin</fullName>
    </submittedName>
</protein>
<keyword evidence="5" id="KW-1185">Reference proteome</keyword>